<evidence type="ECO:0000256" key="4">
    <source>
        <dbReference type="SAM" id="Phobius"/>
    </source>
</evidence>
<evidence type="ECO:0000256" key="3">
    <source>
        <dbReference type="SAM" id="MobiDB-lite"/>
    </source>
</evidence>
<dbReference type="InterPro" id="IPR016032">
    <property type="entry name" value="Sig_transdc_resp-reg_C-effctor"/>
</dbReference>
<dbReference type="CDD" id="cd00383">
    <property type="entry name" value="trans_reg_C"/>
    <property type="match status" value="1"/>
</dbReference>
<proteinExistence type="predicted"/>
<keyword evidence="4" id="KW-1133">Transmembrane helix</keyword>
<dbReference type="PROSITE" id="PS51755">
    <property type="entry name" value="OMPR_PHOB"/>
    <property type="match status" value="1"/>
</dbReference>
<feature type="compositionally biased region" description="Basic and acidic residues" evidence="3">
    <location>
        <begin position="117"/>
        <end position="136"/>
    </location>
</feature>
<dbReference type="AlphaFoldDB" id="A0A5R9LF99"/>
<keyword evidence="4" id="KW-0812">Transmembrane</keyword>
<reference evidence="6 7" key="1">
    <citation type="submission" date="2019-05" db="EMBL/GenBank/DDBJ databases">
        <title>Genome sequence of Klebsiella sp strain TOUT106.</title>
        <authorList>
            <person name="Rahi P."/>
            <person name="Chaudhari D."/>
        </authorList>
    </citation>
    <scope>NUCLEOTIDE SEQUENCE [LARGE SCALE GENOMIC DNA]</scope>
    <source>
        <strain evidence="6 7">TOUT106</strain>
    </source>
</reference>
<keyword evidence="4" id="KW-0472">Membrane</keyword>
<dbReference type="InterPro" id="IPR001867">
    <property type="entry name" value="OmpR/PhoB-type_DNA-bd"/>
</dbReference>
<dbReference type="RefSeq" id="WP_138361728.1">
    <property type="nucleotide sequence ID" value="NZ_VCHQ01000020.1"/>
</dbReference>
<dbReference type="SMART" id="SM00862">
    <property type="entry name" value="Trans_reg_C"/>
    <property type="match status" value="1"/>
</dbReference>
<dbReference type="SUPFAM" id="SSF46894">
    <property type="entry name" value="C-terminal effector domain of the bipartite response regulators"/>
    <property type="match status" value="1"/>
</dbReference>
<dbReference type="Gene3D" id="1.10.10.10">
    <property type="entry name" value="Winged helix-like DNA-binding domain superfamily/Winged helix DNA-binding domain"/>
    <property type="match status" value="1"/>
</dbReference>
<organism evidence="6 7">
    <name type="scientific">Klebsiella indica</name>
    <dbReference type="NCBI Taxonomy" id="2582917"/>
    <lineage>
        <taxon>Bacteria</taxon>
        <taxon>Pseudomonadati</taxon>
        <taxon>Pseudomonadota</taxon>
        <taxon>Gammaproteobacteria</taxon>
        <taxon>Enterobacterales</taxon>
        <taxon>Enterobacteriaceae</taxon>
        <taxon>Klebsiella/Raoultella group</taxon>
        <taxon>Klebsiella</taxon>
    </lineage>
</organism>
<dbReference type="Proteomes" id="UP000307430">
    <property type="component" value="Unassembled WGS sequence"/>
</dbReference>
<evidence type="ECO:0000256" key="1">
    <source>
        <dbReference type="ARBA" id="ARBA00023125"/>
    </source>
</evidence>
<feature type="DNA-binding region" description="OmpR/PhoB-type" evidence="2">
    <location>
        <begin position="1"/>
        <end position="102"/>
    </location>
</feature>
<evidence type="ECO:0000313" key="7">
    <source>
        <dbReference type="Proteomes" id="UP000307430"/>
    </source>
</evidence>
<dbReference type="GO" id="GO:0000160">
    <property type="term" value="P:phosphorelay signal transduction system"/>
    <property type="evidence" value="ECO:0007669"/>
    <property type="project" value="InterPro"/>
</dbReference>
<feature type="domain" description="OmpR/PhoB-type" evidence="5">
    <location>
        <begin position="1"/>
        <end position="102"/>
    </location>
</feature>
<evidence type="ECO:0000313" key="6">
    <source>
        <dbReference type="EMBL" id="TLV14682.1"/>
    </source>
</evidence>
<gene>
    <name evidence="6" type="ORF">FE839_15625</name>
</gene>
<sequence length="274" mass="31350">MIYKIQDTIHFRSDDGLLWLDDESGVTLTATTSRLLKYLLDHKEHVVYRDEILQNVWDAHGLRTSSHSLNKYISDLRAVFRNMGCDEDVIVTVPRVGFMVSERIVIERITPPAHEVNAQKEHGSDSVNHHENRPDQEKSSVSVAVIKAASYMCFALLLFTLLFVGFKTDFYHPRLLTGQAQVYSLGDTGKCRIQSFSIVPMEYRKQVIAMAKDLIVKEGMRCSDNSVFYFNVAETVLNGNPGRVFLAHCIYLDEKKGDFYSCENYYRADYAIVQ</sequence>
<name>A0A5R9LF99_9ENTR</name>
<dbReference type="GO" id="GO:0006355">
    <property type="term" value="P:regulation of DNA-templated transcription"/>
    <property type="evidence" value="ECO:0007669"/>
    <property type="project" value="InterPro"/>
</dbReference>
<evidence type="ECO:0000259" key="5">
    <source>
        <dbReference type="PROSITE" id="PS51755"/>
    </source>
</evidence>
<dbReference type="InterPro" id="IPR036388">
    <property type="entry name" value="WH-like_DNA-bd_sf"/>
</dbReference>
<dbReference type="Pfam" id="PF00486">
    <property type="entry name" value="Trans_reg_C"/>
    <property type="match status" value="1"/>
</dbReference>
<comment type="caution">
    <text evidence="6">The sequence shown here is derived from an EMBL/GenBank/DDBJ whole genome shotgun (WGS) entry which is preliminary data.</text>
</comment>
<accession>A0A5R9LF99</accession>
<evidence type="ECO:0000256" key="2">
    <source>
        <dbReference type="PROSITE-ProRule" id="PRU01091"/>
    </source>
</evidence>
<keyword evidence="1 2" id="KW-0238">DNA-binding</keyword>
<dbReference type="EMBL" id="VCHQ01000020">
    <property type="protein sequence ID" value="TLV14682.1"/>
    <property type="molecule type" value="Genomic_DNA"/>
</dbReference>
<feature type="transmembrane region" description="Helical" evidence="4">
    <location>
        <begin position="148"/>
        <end position="166"/>
    </location>
</feature>
<protein>
    <submittedName>
        <fullName evidence="6">Transcriptional regulator</fullName>
    </submittedName>
</protein>
<keyword evidence="7" id="KW-1185">Reference proteome</keyword>
<dbReference type="GO" id="GO:0003677">
    <property type="term" value="F:DNA binding"/>
    <property type="evidence" value="ECO:0007669"/>
    <property type="project" value="UniProtKB-UniRule"/>
</dbReference>
<feature type="region of interest" description="Disordered" evidence="3">
    <location>
        <begin position="115"/>
        <end position="136"/>
    </location>
</feature>